<organism evidence="6 7">
    <name type="scientific">Thermanaerothrix solaris</name>
    <dbReference type="NCBI Taxonomy" id="3058434"/>
    <lineage>
        <taxon>Bacteria</taxon>
        <taxon>Bacillati</taxon>
        <taxon>Chloroflexota</taxon>
        <taxon>Anaerolineae</taxon>
        <taxon>Anaerolineales</taxon>
        <taxon>Anaerolineaceae</taxon>
        <taxon>Thermanaerothrix</taxon>
    </lineage>
</organism>
<dbReference type="Gene3D" id="3.10.350.10">
    <property type="entry name" value="LysM domain"/>
    <property type="match status" value="1"/>
</dbReference>
<proteinExistence type="predicted"/>
<dbReference type="Pfam" id="PF01476">
    <property type="entry name" value="LysM"/>
    <property type="match status" value="1"/>
</dbReference>
<evidence type="ECO:0000256" key="2">
    <source>
        <dbReference type="ARBA" id="ARBA00022525"/>
    </source>
</evidence>
<dbReference type="PROSITE" id="PS51782">
    <property type="entry name" value="LYSM"/>
    <property type="match status" value="1"/>
</dbReference>
<accession>A0ABU3NNQ1</accession>
<sequence>MRRITGLFLLTGLSILLMAAVWPSPAAHPPAQVSYATPTALPDGRILYIVQPQDTCIRISLLTGVSIDDLRLLNGLDANCTLREGQSLLLGTVAPTPTPFGPTATPTPILPSPTPFQGNGRICVFLFNDINGNAQVENGEEGISGGAISITDRLGKISREGTSQSGTDPVCFDELPEGDYNISIAVPEGYNPTTRMNYALTLRAGDTTTLDFGAQLSARAQPGEVAETPRSPLLAILGAILLVVGIGLGIYARLLLRR</sequence>
<keyword evidence="4" id="KW-0812">Transmembrane</keyword>
<dbReference type="InterPro" id="IPR013783">
    <property type="entry name" value="Ig-like_fold"/>
</dbReference>
<keyword evidence="2" id="KW-0964">Secreted</keyword>
<dbReference type="Pfam" id="PF17210">
    <property type="entry name" value="SdrD_B"/>
    <property type="match status" value="1"/>
</dbReference>
<evidence type="ECO:0000313" key="6">
    <source>
        <dbReference type="EMBL" id="MDT8897813.1"/>
    </source>
</evidence>
<dbReference type="Proteomes" id="UP001254165">
    <property type="component" value="Unassembled WGS sequence"/>
</dbReference>
<dbReference type="EMBL" id="JAUHMF010000001">
    <property type="protein sequence ID" value="MDT8897813.1"/>
    <property type="molecule type" value="Genomic_DNA"/>
</dbReference>
<evidence type="ECO:0000259" key="5">
    <source>
        <dbReference type="PROSITE" id="PS51782"/>
    </source>
</evidence>
<feature type="transmembrane region" description="Helical" evidence="4">
    <location>
        <begin position="233"/>
        <end position="256"/>
    </location>
</feature>
<reference evidence="6 7" key="1">
    <citation type="submission" date="2023-07" db="EMBL/GenBank/DDBJ databases">
        <title>Novel species of Thermanaerothrix with wide hydrolytic capabilities.</title>
        <authorList>
            <person name="Zayulina K.S."/>
            <person name="Podosokorskaya O.A."/>
            <person name="Elcheninov A.G."/>
        </authorList>
    </citation>
    <scope>NUCLEOTIDE SEQUENCE [LARGE SCALE GENOMIC DNA]</scope>
    <source>
        <strain evidence="6 7">4228-RoL</strain>
    </source>
</reference>
<feature type="domain" description="LysM" evidence="5">
    <location>
        <begin position="46"/>
        <end position="90"/>
    </location>
</feature>
<name>A0ABU3NNQ1_9CHLR</name>
<evidence type="ECO:0000313" key="7">
    <source>
        <dbReference type="Proteomes" id="UP001254165"/>
    </source>
</evidence>
<keyword evidence="4" id="KW-0472">Membrane</keyword>
<evidence type="ECO:0000256" key="4">
    <source>
        <dbReference type="SAM" id="Phobius"/>
    </source>
</evidence>
<dbReference type="SUPFAM" id="SSF54106">
    <property type="entry name" value="LysM domain"/>
    <property type="match status" value="1"/>
</dbReference>
<comment type="caution">
    <text evidence="6">The sequence shown here is derived from an EMBL/GenBank/DDBJ whole genome shotgun (WGS) entry which is preliminary data.</text>
</comment>
<protein>
    <submittedName>
        <fullName evidence="6">SdrD B-like domain-containing protein</fullName>
    </submittedName>
</protein>
<dbReference type="RefSeq" id="WP_315624468.1">
    <property type="nucleotide sequence ID" value="NZ_JAUHMF010000001.1"/>
</dbReference>
<keyword evidence="3" id="KW-0732">Signal</keyword>
<comment type="subcellular location">
    <subcellularLocation>
        <location evidence="1">Secreted</location>
    </subcellularLocation>
</comment>
<dbReference type="InterPro" id="IPR036779">
    <property type="entry name" value="LysM_dom_sf"/>
</dbReference>
<dbReference type="Gene3D" id="2.60.40.10">
    <property type="entry name" value="Immunoglobulins"/>
    <property type="match status" value="1"/>
</dbReference>
<dbReference type="InterPro" id="IPR033764">
    <property type="entry name" value="Sdr_B"/>
</dbReference>
<evidence type="ECO:0000256" key="1">
    <source>
        <dbReference type="ARBA" id="ARBA00004613"/>
    </source>
</evidence>
<evidence type="ECO:0000256" key="3">
    <source>
        <dbReference type="ARBA" id="ARBA00022729"/>
    </source>
</evidence>
<dbReference type="InterPro" id="IPR018392">
    <property type="entry name" value="LysM"/>
</dbReference>
<keyword evidence="4" id="KW-1133">Transmembrane helix</keyword>
<keyword evidence="7" id="KW-1185">Reference proteome</keyword>
<dbReference type="SUPFAM" id="SSF117074">
    <property type="entry name" value="Hypothetical protein PA1324"/>
    <property type="match status" value="1"/>
</dbReference>
<gene>
    <name evidence="6" type="ORF">QYE77_05995</name>
</gene>
<dbReference type="CDD" id="cd00118">
    <property type="entry name" value="LysM"/>
    <property type="match status" value="1"/>
</dbReference>